<evidence type="ECO:0000313" key="1">
    <source>
        <dbReference type="RefSeq" id="XP_033765278.1"/>
    </source>
</evidence>
<dbReference type="RefSeq" id="XP_033765278.1">
    <property type="nucleotide sequence ID" value="XM_033909387.1"/>
</dbReference>
<proteinExistence type="predicted"/>
<name>A0A8B8UND8_SACPA</name>
<protein>
    <submittedName>
        <fullName evidence="1">Uncharacterized protein</fullName>
    </submittedName>
</protein>
<reference evidence="1" key="2">
    <citation type="submission" date="2020-01" db="EMBL/GenBank/DDBJ databases">
        <title>Population-level Yeast Reference Genomes.</title>
        <authorList>
            <person name="Yue J.-X."/>
        </authorList>
    </citation>
    <scope>NUCLEOTIDE SEQUENCE</scope>
    <source>
        <strain evidence="1">CBS432</strain>
    </source>
</reference>
<reference evidence="1" key="1">
    <citation type="journal article" date="2017" name="Nat. Genet.">
        <title>Contrasting evolutionary genome dynamics between domesticated and wild yeasts.</title>
        <authorList>
            <person name="Yue J.X."/>
            <person name="Li J."/>
            <person name="Aigrain L."/>
            <person name="Hallin J."/>
            <person name="Persson K."/>
            <person name="Oliver K."/>
            <person name="Bergstrom A."/>
            <person name="Coupland P."/>
            <person name="Warringer J."/>
            <person name="Lagomarsino M.C."/>
            <person name="Fischer G."/>
            <person name="Durbin R."/>
            <person name="Liti G."/>
        </authorList>
    </citation>
    <scope>NUCLEOTIDE SEQUENCE</scope>
    <source>
        <strain evidence="1">CBS432</strain>
    </source>
</reference>
<reference evidence="1" key="4">
    <citation type="submission" date="2025-08" db="UniProtKB">
        <authorList>
            <consortium name="RefSeq"/>
        </authorList>
    </citation>
    <scope>IDENTIFICATION</scope>
    <source>
        <strain evidence="1">CBS432</strain>
    </source>
</reference>
<gene>
    <name evidence="1" type="ORF">SPAR_D02450</name>
</gene>
<sequence length="59" mass="6672">MFYGYAALFPRQFQAHRSKSTLDGLSDASVFCLSLLFTHLAWRTSLLLGSLPQLCTFSR</sequence>
<organism evidence="1">
    <name type="scientific">Saccharomyces paradoxus</name>
    <name type="common">Yeast</name>
    <name type="synonym">Saccharomyces douglasii</name>
    <dbReference type="NCBI Taxonomy" id="27291"/>
    <lineage>
        <taxon>Eukaryota</taxon>
        <taxon>Fungi</taxon>
        <taxon>Dikarya</taxon>
        <taxon>Ascomycota</taxon>
        <taxon>Saccharomycotina</taxon>
        <taxon>Saccharomycetes</taxon>
        <taxon>Saccharomycetales</taxon>
        <taxon>Saccharomycetaceae</taxon>
        <taxon>Saccharomyces</taxon>
    </lineage>
</organism>
<reference evidence="1" key="3">
    <citation type="submission" date="2025-07" db="EMBL/GenBank/DDBJ databases">
        <authorList>
            <consortium name="NCBI Genome Project"/>
        </authorList>
    </citation>
    <scope>NUCLEOTIDE SEQUENCE</scope>
    <source>
        <strain evidence="1">CBS432</strain>
    </source>
</reference>
<accession>A0A8B8UND8</accession>
<dbReference type="KEGG" id="spao:SPAR_D02450"/>
<dbReference type="AlphaFoldDB" id="A0A8B8UND8"/>
<dbReference type="GeneID" id="54629492"/>
<dbReference type="VEuPathDB" id="FungiDB:SPAR_D02450"/>